<dbReference type="Pfam" id="PF13855">
    <property type="entry name" value="LRR_8"/>
    <property type="match status" value="2"/>
</dbReference>
<dbReference type="AlphaFoldDB" id="A0A9P0Q1R7"/>
<protein>
    <submittedName>
        <fullName evidence="5">Uncharacterized protein</fullName>
    </submittedName>
</protein>
<dbReference type="PROSITE" id="PS51450">
    <property type="entry name" value="LRR"/>
    <property type="match status" value="2"/>
</dbReference>
<dbReference type="PANTHER" id="PTHR24366">
    <property type="entry name" value="IG(IMMUNOGLOBULIN) AND LRR(LEUCINE RICH REPEAT) DOMAINS"/>
    <property type="match status" value="1"/>
</dbReference>
<evidence type="ECO:0000313" key="5">
    <source>
        <dbReference type="EMBL" id="CAH2005534.1"/>
    </source>
</evidence>
<dbReference type="Gene3D" id="3.80.10.10">
    <property type="entry name" value="Ribonuclease Inhibitor"/>
    <property type="match status" value="3"/>
</dbReference>
<dbReference type="InterPro" id="IPR032675">
    <property type="entry name" value="LRR_dom_sf"/>
</dbReference>
<dbReference type="OrthoDB" id="442066at2759"/>
<evidence type="ECO:0000256" key="3">
    <source>
        <dbReference type="SAM" id="Coils"/>
    </source>
</evidence>
<comment type="caution">
    <text evidence="5">The sequence shown here is derived from an EMBL/GenBank/DDBJ whole genome shotgun (WGS) entry which is preliminary data.</text>
</comment>
<dbReference type="SMART" id="SM00365">
    <property type="entry name" value="LRR_SD22"/>
    <property type="match status" value="3"/>
</dbReference>
<keyword evidence="2" id="KW-0677">Repeat</keyword>
<organism evidence="5 6">
    <name type="scientific">Acanthoscelides obtectus</name>
    <name type="common">Bean weevil</name>
    <name type="synonym">Bruchus obtectus</name>
    <dbReference type="NCBI Taxonomy" id="200917"/>
    <lineage>
        <taxon>Eukaryota</taxon>
        <taxon>Metazoa</taxon>
        <taxon>Ecdysozoa</taxon>
        <taxon>Arthropoda</taxon>
        <taxon>Hexapoda</taxon>
        <taxon>Insecta</taxon>
        <taxon>Pterygota</taxon>
        <taxon>Neoptera</taxon>
        <taxon>Endopterygota</taxon>
        <taxon>Coleoptera</taxon>
        <taxon>Polyphaga</taxon>
        <taxon>Cucujiformia</taxon>
        <taxon>Chrysomeloidea</taxon>
        <taxon>Chrysomelidae</taxon>
        <taxon>Bruchinae</taxon>
        <taxon>Bruchini</taxon>
        <taxon>Acanthoscelides</taxon>
    </lineage>
</organism>
<keyword evidence="6" id="KW-1185">Reference proteome</keyword>
<feature type="coiled-coil region" evidence="3">
    <location>
        <begin position="494"/>
        <end position="521"/>
    </location>
</feature>
<keyword evidence="3" id="KW-0175">Coiled coil</keyword>
<dbReference type="EMBL" id="CAKOFQ010007646">
    <property type="protein sequence ID" value="CAH2005534.1"/>
    <property type="molecule type" value="Genomic_DNA"/>
</dbReference>
<dbReference type="SMART" id="SM00369">
    <property type="entry name" value="LRR_TYP"/>
    <property type="match status" value="9"/>
</dbReference>
<sequence length="542" mass="61156">MSGVKTIDMGRTKIKALYNSSFEDLPDLECLVLPGNQISKMEAGCIPQQIQRLHLGRNNLYTLNGTLKTLHNLGWLFINSNELTDISTELPEPAPEWRLLHASHNHIKILPTQLRNYPKLESLFFQNNELKVLNGALSKSKNLIRAVLEHNQIEMLAEHDFQDCEILESLLLGHNRIKSLNNSIVNLKNLNFLNITHNLLTEFSFQDLEGLKELRSVDLSYNHIRTITGPAANLVEWNIKLNEIKLDHNELETLNGAVSGLPELVRLNLSHNKLKKISPDDLIGLDQLRMIDLSHNRLTTLEETSKTFLPRLSELKATHNFLSILERDFHGLPVLCHADLSNNQILALGRDLVAKTRCKIEHGVHEGTWDTLKINLQDNPILCDAALPEITSLLEINHTRIYGVSHCPPLSEQPTTSKPSHFLGYVPESVTQKMLLQQKVISDAEEAVAGKSTETPPPAVAVALQQPNVETTAMTDGANQTKVVFDPIQQGQQINKLAYEIEELRTRIDELSSQNQLLLKQQLNRSMSLDESQDKLTEHRKP</sequence>
<gene>
    <name evidence="5" type="ORF">ACAOBT_LOCUS28606</name>
</gene>
<proteinExistence type="predicted"/>
<dbReference type="Proteomes" id="UP001152888">
    <property type="component" value="Unassembled WGS sequence"/>
</dbReference>
<dbReference type="PANTHER" id="PTHR24366:SF96">
    <property type="entry name" value="LEUCINE RICH REPEAT CONTAINING 53"/>
    <property type="match status" value="1"/>
</dbReference>
<evidence type="ECO:0000256" key="1">
    <source>
        <dbReference type="ARBA" id="ARBA00022614"/>
    </source>
</evidence>
<dbReference type="SUPFAM" id="SSF52058">
    <property type="entry name" value="L domain-like"/>
    <property type="match status" value="1"/>
</dbReference>
<evidence type="ECO:0000256" key="4">
    <source>
        <dbReference type="SAM" id="MobiDB-lite"/>
    </source>
</evidence>
<feature type="region of interest" description="Disordered" evidence="4">
    <location>
        <begin position="523"/>
        <end position="542"/>
    </location>
</feature>
<name>A0A9P0Q1R7_ACAOB</name>
<dbReference type="InterPro" id="IPR003591">
    <property type="entry name" value="Leu-rich_rpt_typical-subtyp"/>
</dbReference>
<evidence type="ECO:0000313" key="6">
    <source>
        <dbReference type="Proteomes" id="UP001152888"/>
    </source>
</evidence>
<feature type="compositionally biased region" description="Basic and acidic residues" evidence="4">
    <location>
        <begin position="532"/>
        <end position="542"/>
    </location>
</feature>
<keyword evidence="1" id="KW-0433">Leucine-rich repeat</keyword>
<evidence type="ECO:0000256" key="2">
    <source>
        <dbReference type="ARBA" id="ARBA00022737"/>
    </source>
</evidence>
<dbReference type="InterPro" id="IPR001611">
    <property type="entry name" value="Leu-rich_rpt"/>
</dbReference>
<reference evidence="5" key="1">
    <citation type="submission" date="2022-03" db="EMBL/GenBank/DDBJ databases">
        <authorList>
            <person name="Sayadi A."/>
        </authorList>
    </citation>
    <scope>NUCLEOTIDE SEQUENCE</scope>
</reference>
<accession>A0A9P0Q1R7</accession>